<organism evidence="1 2">
    <name type="scientific">Saprolegnia parasitica (strain CBS 223.65)</name>
    <dbReference type="NCBI Taxonomy" id="695850"/>
    <lineage>
        <taxon>Eukaryota</taxon>
        <taxon>Sar</taxon>
        <taxon>Stramenopiles</taxon>
        <taxon>Oomycota</taxon>
        <taxon>Saprolegniomycetes</taxon>
        <taxon>Saprolegniales</taxon>
        <taxon>Saprolegniaceae</taxon>
        <taxon>Saprolegnia</taxon>
    </lineage>
</organism>
<dbReference type="AlphaFoldDB" id="A0A067CHX4"/>
<evidence type="ECO:0008006" key="3">
    <source>
        <dbReference type="Google" id="ProtNLM"/>
    </source>
</evidence>
<dbReference type="Proteomes" id="UP000030745">
    <property type="component" value="Unassembled WGS sequence"/>
</dbReference>
<dbReference type="OMA" id="AIMAWNP"/>
<reference evidence="1 2" key="1">
    <citation type="journal article" date="2013" name="PLoS Genet.">
        <title>Distinctive expansion of potential virulence genes in the genome of the oomycete fish pathogen Saprolegnia parasitica.</title>
        <authorList>
            <person name="Jiang R.H."/>
            <person name="de Bruijn I."/>
            <person name="Haas B.J."/>
            <person name="Belmonte R."/>
            <person name="Lobach L."/>
            <person name="Christie J."/>
            <person name="van den Ackerveken G."/>
            <person name="Bottin A."/>
            <person name="Bulone V."/>
            <person name="Diaz-Moreno S.M."/>
            <person name="Dumas B."/>
            <person name="Fan L."/>
            <person name="Gaulin E."/>
            <person name="Govers F."/>
            <person name="Grenville-Briggs L.J."/>
            <person name="Horner N.R."/>
            <person name="Levin J.Z."/>
            <person name="Mammella M."/>
            <person name="Meijer H.J."/>
            <person name="Morris P."/>
            <person name="Nusbaum C."/>
            <person name="Oome S."/>
            <person name="Phillips A.J."/>
            <person name="van Rooyen D."/>
            <person name="Rzeszutek E."/>
            <person name="Saraiva M."/>
            <person name="Secombes C.J."/>
            <person name="Seidl M.F."/>
            <person name="Snel B."/>
            <person name="Stassen J.H."/>
            <person name="Sykes S."/>
            <person name="Tripathy S."/>
            <person name="van den Berg H."/>
            <person name="Vega-Arreguin J.C."/>
            <person name="Wawra S."/>
            <person name="Young S.K."/>
            <person name="Zeng Q."/>
            <person name="Dieguez-Uribeondo J."/>
            <person name="Russ C."/>
            <person name="Tyler B.M."/>
            <person name="van West P."/>
        </authorList>
    </citation>
    <scope>NUCLEOTIDE SEQUENCE [LARGE SCALE GENOMIC DNA]</scope>
    <source>
        <strain evidence="1 2">CBS 223.65</strain>
    </source>
</reference>
<dbReference type="EMBL" id="KK583203">
    <property type="protein sequence ID" value="KDO30108.1"/>
    <property type="molecule type" value="Genomic_DNA"/>
</dbReference>
<dbReference type="Pfam" id="PF11697">
    <property type="entry name" value="DUF3293"/>
    <property type="match status" value="1"/>
</dbReference>
<dbReference type="InterPro" id="IPR021710">
    <property type="entry name" value="DUF3293"/>
</dbReference>
<sequence>MESALHAAWAASYDAWIDVPGHAGVIYNRPGAASEGAVAYPDSVLASHLFAIMAWNPMGLRASDDDNDRAHKALIADIRSLPLAPGFWVAPFFGFSEKWREPGFVVACPVDDTRAVASTREVVLALAAKYEQGAIYEYTPVPNQRHVLLRKTVHCLSSPDVDADVFLVQASRPDTPMAEPHIDPSDK</sequence>
<dbReference type="VEuPathDB" id="FungiDB:SPRG_05300"/>
<dbReference type="KEGG" id="spar:SPRG_05300"/>
<evidence type="ECO:0000313" key="1">
    <source>
        <dbReference type="EMBL" id="KDO30108.1"/>
    </source>
</evidence>
<dbReference type="GeneID" id="24127700"/>
<protein>
    <recommendedName>
        <fullName evidence="3">DUF3293 domain-containing protein</fullName>
    </recommendedName>
</protein>
<accession>A0A067CHX4</accession>
<gene>
    <name evidence="1" type="ORF">SPRG_05300</name>
</gene>
<keyword evidence="2" id="KW-1185">Reference proteome</keyword>
<proteinExistence type="predicted"/>
<dbReference type="OrthoDB" id="60740at2759"/>
<evidence type="ECO:0000313" key="2">
    <source>
        <dbReference type="Proteomes" id="UP000030745"/>
    </source>
</evidence>
<dbReference type="RefSeq" id="XP_012199288.1">
    <property type="nucleotide sequence ID" value="XM_012343898.1"/>
</dbReference>
<name>A0A067CHX4_SAPPC</name>